<feature type="transmembrane region" description="Helical" evidence="7">
    <location>
        <begin position="284"/>
        <end position="305"/>
    </location>
</feature>
<dbReference type="GO" id="GO:0005886">
    <property type="term" value="C:plasma membrane"/>
    <property type="evidence" value="ECO:0007669"/>
    <property type="project" value="UniProtKB-SubCell"/>
</dbReference>
<comment type="similarity">
    <text evidence="7">Belongs to the binding-protein-dependent transport system permease family.</text>
</comment>
<dbReference type="EMBL" id="RXHU01000072">
    <property type="protein sequence ID" value="RTE06763.1"/>
    <property type="molecule type" value="Genomic_DNA"/>
</dbReference>
<dbReference type="SUPFAM" id="SSF161098">
    <property type="entry name" value="MetI-like"/>
    <property type="match status" value="1"/>
</dbReference>
<evidence type="ECO:0000313" key="9">
    <source>
        <dbReference type="EMBL" id="RTE06763.1"/>
    </source>
</evidence>
<keyword evidence="6 7" id="KW-0472">Membrane</keyword>
<dbReference type="InterPro" id="IPR000515">
    <property type="entry name" value="MetI-like"/>
</dbReference>
<dbReference type="PROSITE" id="PS50928">
    <property type="entry name" value="ABC_TM1"/>
    <property type="match status" value="1"/>
</dbReference>
<proteinExistence type="inferred from homology"/>
<protein>
    <submittedName>
        <fullName evidence="9">Sugar ABC transporter permease</fullName>
    </submittedName>
</protein>
<gene>
    <name evidence="9" type="ORF">EJQ19_22440</name>
</gene>
<keyword evidence="5 7" id="KW-1133">Transmembrane helix</keyword>
<dbReference type="AlphaFoldDB" id="A0A3S0C6Z6"/>
<evidence type="ECO:0000256" key="1">
    <source>
        <dbReference type="ARBA" id="ARBA00004651"/>
    </source>
</evidence>
<feature type="transmembrane region" description="Helical" evidence="7">
    <location>
        <begin position="33"/>
        <end position="51"/>
    </location>
</feature>
<organism evidence="9 10">
    <name type="scientific">Paenibacillus whitsoniae</name>
    <dbReference type="NCBI Taxonomy" id="2496558"/>
    <lineage>
        <taxon>Bacteria</taxon>
        <taxon>Bacillati</taxon>
        <taxon>Bacillota</taxon>
        <taxon>Bacilli</taxon>
        <taxon>Bacillales</taxon>
        <taxon>Paenibacillaceae</taxon>
        <taxon>Paenibacillus</taxon>
    </lineage>
</organism>
<dbReference type="Pfam" id="PF00528">
    <property type="entry name" value="BPD_transp_1"/>
    <property type="match status" value="1"/>
</dbReference>
<feature type="transmembrane region" description="Helical" evidence="7">
    <location>
        <begin position="94"/>
        <end position="115"/>
    </location>
</feature>
<dbReference type="CDD" id="cd06261">
    <property type="entry name" value="TM_PBP2"/>
    <property type="match status" value="1"/>
</dbReference>
<evidence type="ECO:0000259" key="8">
    <source>
        <dbReference type="PROSITE" id="PS50928"/>
    </source>
</evidence>
<feature type="transmembrane region" description="Helical" evidence="7">
    <location>
        <begin position="127"/>
        <end position="148"/>
    </location>
</feature>
<accession>A0A3S0C6Z6</accession>
<dbReference type="Proteomes" id="UP000276128">
    <property type="component" value="Unassembled WGS sequence"/>
</dbReference>
<dbReference type="PANTHER" id="PTHR30193:SF37">
    <property type="entry name" value="INNER MEMBRANE ABC TRANSPORTER PERMEASE PROTEIN YCJO"/>
    <property type="match status" value="1"/>
</dbReference>
<sequence>MNTDKRQSQLHHKVGDIVTTRSRSRWGDYLKDFSFAVPALVILAVFIYYPLVNSLFISFTNWNMTKPTKKFIGFDNYEYLIHSKTFYKVLQVTFTYTVADVVLTLGLGLLLALLFNYASRTFNFMRAVIFMPHYVSMVIVSMIFLWIFNGHYGLMNSIMTWLGLEPIQWLTNTKTALWVLVAVAVWKGVGFTMIIFISGLRSIPLEYYEASGIDGASKWTQFWKITVPLLSPTTLFLVVTHFISSMQVFQSVDVITNGGPLESTKAMVYWIYEMAFTDFKTGRASALVIIFFFIIILLTMLQMYVSKKKVHYEG</sequence>
<dbReference type="RefSeq" id="WP_126143477.1">
    <property type="nucleotide sequence ID" value="NZ_RXHU01000072.1"/>
</dbReference>
<keyword evidence="3" id="KW-1003">Cell membrane</keyword>
<evidence type="ECO:0000256" key="6">
    <source>
        <dbReference type="ARBA" id="ARBA00023136"/>
    </source>
</evidence>
<keyword evidence="4 7" id="KW-0812">Transmembrane</keyword>
<name>A0A3S0C6Z6_9BACL</name>
<reference evidence="9 10" key="1">
    <citation type="submission" date="2018-12" db="EMBL/GenBank/DDBJ databases">
        <title>Bacillus ochoae sp. nov., Paenibacillus whitsoniae sp. nov., Paenibacillus spiritus sp. nov. Isolated from the Mars Exploration Rover during spacecraft assembly.</title>
        <authorList>
            <person name="Seuylemezian A."/>
            <person name="Vaishampayan P."/>
        </authorList>
    </citation>
    <scope>NUCLEOTIDE SEQUENCE [LARGE SCALE GENOMIC DNA]</scope>
    <source>
        <strain evidence="9 10">MER 54</strain>
    </source>
</reference>
<evidence type="ECO:0000256" key="3">
    <source>
        <dbReference type="ARBA" id="ARBA00022475"/>
    </source>
</evidence>
<keyword evidence="10" id="KW-1185">Reference proteome</keyword>
<dbReference type="PANTHER" id="PTHR30193">
    <property type="entry name" value="ABC TRANSPORTER PERMEASE PROTEIN"/>
    <property type="match status" value="1"/>
</dbReference>
<comment type="caution">
    <text evidence="9">The sequence shown here is derived from an EMBL/GenBank/DDBJ whole genome shotgun (WGS) entry which is preliminary data.</text>
</comment>
<dbReference type="GO" id="GO:0055085">
    <property type="term" value="P:transmembrane transport"/>
    <property type="evidence" value="ECO:0007669"/>
    <property type="project" value="InterPro"/>
</dbReference>
<evidence type="ECO:0000256" key="4">
    <source>
        <dbReference type="ARBA" id="ARBA00022692"/>
    </source>
</evidence>
<evidence type="ECO:0000256" key="7">
    <source>
        <dbReference type="RuleBase" id="RU363032"/>
    </source>
</evidence>
<evidence type="ECO:0000256" key="5">
    <source>
        <dbReference type="ARBA" id="ARBA00022989"/>
    </source>
</evidence>
<evidence type="ECO:0000256" key="2">
    <source>
        <dbReference type="ARBA" id="ARBA00022448"/>
    </source>
</evidence>
<feature type="domain" description="ABC transmembrane type-1" evidence="8">
    <location>
        <begin position="90"/>
        <end position="302"/>
    </location>
</feature>
<evidence type="ECO:0000313" key="10">
    <source>
        <dbReference type="Proteomes" id="UP000276128"/>
    </source>
</evidence>
<dbReference type="InterPro" id="IPR051393">
    <property type="entry name" value="ABC_transporter_permease"/>
</dbReference>
<feature type="transmembrane region" description="Helical" evidence="7">
    <location>
        <begin position="176"/>
        <end position="200"/>
    </location>
</feature>
<feature type="transmembrane region" description="Helical" evidence="7">
    <location>
        <begin position="221"/>
        <end position="243"/>
    </location>
</feature>
<comment type="subcellular location">
    <subcellularLocation>
        <location evidence="1 7">Cell membrane</location>
        <topology evidence="1 7">Multi-pass membrane protein</topology>
    </subcellularLocation>
</comment>
<dbReference type="Gene3D" id="1.10.3720.10">
    <property type="entry name" value="MetI-like"/>
    <property type="match status" value="1"/>
</dbReference>
<dbReference type="InterPro" id="IPR035906">
    <property type="entry name" value="MetI-like_sf"/>
</dbReference>
<keyword evidence="2 7" id="KW-0813">Transport</keyword>
<dbReference type="OrthoDB" id="9788108at2"/>